<evidence type="ECO:0000313" key="2">
    <source>
        <dbReference type="EMBL" id="OCB88451.1"/>
    </source>
</evidence>
<protein>
    <submittedName>
        <fullName evidence="2">S-adenosyl-L-methionine-dependent methyltransferase</fullName>
    </submittedName>
</protein>
<evidence type="ECO:0000256" key="1">
    <source>
        <dbReference type="ARBA" id="ARBA00010815"/>
    </source>
</evidence>
<sequence length="395" mass="44960">MSSFLERLAYDAVDKGLIPDFLLRIAVRALCRKRLRDIDLGSFSANQEAKQGFVGDLRARKAIAEQTDRANTQHYEVSTKFILSCLGPRAKYSSCLYSTGKETLAEAEGLMLASYCEKARLKDGQNVLDLGCGWGSLTLYLAEKYPNSRVVGLSNSNTQKAHILGVAKEKGLGNVEVRQIRSLDIWHLRGNLSNIGQVITADVNTFDFTDGRTFDRILSIEMFEHMKNYEALLRRISTWLCPREISSVKEENGKEKDDAEEDSLLFVHIFCHKTTPYHFENDDGWMAQMFFSGGTMPSHDLLLYFQSDLTLVKTWFLNGKHYSRTLEAWLHLQDAHTKEGLAELEQDAKAKGLDPVEARKAFYRFRLFYIACAEFFGLNGGEEWGVGHYLFKRKN</sequence>
<dbReference type="InterPro" id="IPR029063">
    <property type="entry name" value="SAM-dependent_MTases_sf"/>
</dbReference>
<dbReference type="OrthoDB" id="506498at2759"/>
<proteinExistence type="inferred from homology"/>
<dbReference type="SUPFAM" id="SSF53335">
    <property type="entry name" value="S-adenosyl-L-methionine-dependent methyltransferases"/>
    <property type="match status" value="1"/>
</dbReference>
<dbReference type="AlphaFoldDB" id="A0A9Q5HYN7"/>
<dbReference type="Pfam" id="PF02353">
    <property type="entry name" value="CMAS"/>
    <property type="match status" value="1"/>
</dbReference>
<dbReference type="GO" id="GO:0008168">
    <property type="term" value="F:methyltransferase activity"/>
    <property type="evidence" value="ECO:0007669"/>
    <property type="project" value="UniProtKB-KW"/>
</dbReference>
<keyword evidence="2" id="KW-0489">Methyltransferase</keyword>
<comment type="caution">
    <text evidence="2">The sequence shown here is derived from an EMBL/GenBank/DDBJ whole genome shotgun (WGS) entry which is preliminary data.</text>
</comment>
<dbReference type="PANTHER" id="PTHR43832">
    <property type="match status" value="1"/>
</dbReference>
<comment type="similarity">
    <text evidence="1">Belongs to the CFA/CMAS family.</text>
</comment>
<dbReference type="GO" id="GO:0032259">
    <property type="term" value="P:methylation"/>
    <property type="evidence" value="ECO:0007669"/>
    <property type="project" value="UniProtKB-KW"/>
</dbReference>
<evidence type="ECO:0000313" key="3">
    <source>
        <dbReference type="Proteomes" id="UP000757232"/>
    </source>
</evidence>
<dbReference type="Proteomes" id="UP000757232">
    <property type="component" value="Unassembled WGS sequence"/>
</dbReference>
<dbReference type="EMBL" id="LNZH02000179">
    <property type="protein sequence ID" value="OCB88451.1"/>
    <property type="molecule type" value="Genomic_DNA"/>
</dbReference>
<reference evidence="2" key="1">
    <citation type="submission" date="2016-06" db="EMBL/GenBank/DDBJ databases">
        <title>Draft Genome sequence of the fungus Inonotus baumii.</title>
        <authorList>
            <person name="Zhu H."/>
            <person name="Lin W."/>
        </authorList>
    </citation>
    <scope>NUCLEOTIDE SEQUENCE</scope>
    <source>
        <strain evidence="2">821</strain>
    </source>
</reference>
<keyword evidence="3" id="KW-1185">Reference proteome</keyword>
<name>A0A9Q5HYN7_SANBA</name>
<accession>A0A9Q5HYN7</accession>
<gene>
    <name evidence="2" type="ORF">A7U60_g4493</name>
</gene>
<dbReference type="PANTHER" id="PTHR43832:SF1">
    <property type="entry name" value="S-ADENOSYL-L-METHIONINE-DEPENDENT METHYLTRANSFERASES SUPERFAMILY PROTEIN"/>
    <property type="match status" value="1"/>
</dbReference>
<dbReference type="CDD" id="cd02440">
    <property type="entry name" value="AdoMet_MTases"/>
    <property type="match status" value="1"/>
</dbReference>
<organism evidence="2 3">
    <name type="scientific">Sanghuangporus baumii</name>
    <name type="common">Phellinus baumii</name>
    <dbReference type="NCBI Taxonomy" id="108892"/>
    <lineage>
        <taxon>Eukaryota</taxon>
        <taxon>Fungi</taxon>
        <taxon>Dikarya</taxon>
        <taxon>Basidiomycota</taxon>
        <taxon>Agaricomycotina</taxon>
        <taxon>Agaricomycetes</taxon>
        <taxon>Hymenochaetales</taxon>
        <taxon>Hymenochaetaceae</taxon>
        <taxon>Sanghuangporus</taxon>
    </lineage>
</organism>
<dbReference type="Gene3D" id="3.40.50.150">
    <property type="entry name" value="Vaccinia Virus protein VP39"/>
    <property type="match status" value="1"/>
</dbReference>
<keyword evidence="2" id="KW-0808">Transferase</keyword>